<organism evidence="1 2">
    <name type="scientific">Desulfacinum infernum DSM 9756</name>
    <dbReference type="NCBI Taxonomy" id="1121391"/>
    <lineage>
        <taxon>Bacteria</taxon>
        <taxon>Pseudomonadati</taxon>
        <taxon>Thermodesulfobacteriota</taxon>
        <taxon>Syntrophobacteria</taxon>
        <taxon>Syntrophobacterales</taxon>
        <taxon>Syntrophobacteraceae</taxon>
        <taxon>Desulfacinum</taxon>
    </lineage>
</organism>
<gene>
    <name evidence="1" type="ORF">SAMN02745206_03344</name>
</gene>
<proteinExistence type="predicted"/>
<dbReference type="OrthoDB" id="5526367at2"/>
<name>A0A1M5HFG2_9BACT</name>
<evidence type="ECO:0000313" key="2">
    <source>
        <dbReference type="Proteomes" id="UP000184076"/>
    </source>
</evidence>
<dbReference type="AlphaFoldDB" id="A0A1M5HFG2"/>
<protein>
    <submittedName>
        <fullName evidence="1">Transposase IS66 family protein</fullName>
    </submittedName>
</protein>
<keyword evidence="2" id="KW-1185">Reference proteome</keyword>
<accession>A0A1M5HFG2</accession>
<dbReference type="Proteomes" id="UP000184076">
    <property type="component" value="Unassembled WGS sequence"/>
</dbReference>
<evidence type="ECO:0000313" key="1">
    <source>
        <dbReference type="EMBL" id="SHG14683.1"/>
    </source>
</evidence>
<dbReference type="RefSeq" id="WP_073041535.1">
    <property type="nucleotide sequence ID" value="NZ_FQVB01000045.1"/>
</dbReference>
<dbReference type="EMBL" id="FQVB01000045">
    <property type="protein sequence ID" value="SHG14683.1"/>
    <property type="molecule type" value="Genomic_DNA"/>
</dbReference>
<sequence length="138" mass="15315">MREVHPTRCDCGRTEFEHPEPYYTHQHIELPEIVMQVLPFVLFKGRCRHCGKTVKGHVPPEYQTGYGPRLSALIAELGGIDGAGRETIQTFLASVLGVPISQGGIQKVIDRVSQAIEPHYEAIQEVERSSPDSLPNGL</sequence>
<reference evidence="2" key="1">
    <citation type="submission" date="2016-11" db="EMBL/GenBank/DDBJ databases">
        <authorList>
            <person name="Varghese N."/>
            <person name="Submissions S."/>
        </authorList>
    </citation>
    <scope>NUCLEOTIDE SEQUENCE [LARGE SCALE GENOMIC DNA]</scope>
    <source>
        <strain evidence="2">DSM 9756</strain>
    </source>
</reference>